<gene>
    <name evidence="1" type="ORF">C5Y96_05840</name>
</gene>
<name>A0A2S8G4K3_9BACT</name>
<sequence>MNVQQIETGLPCEQWAAEKFLSHQAERDVRQFDYSFAPGVITIRSEGSEALEVAVQLGRYLEGFLDGMAAAMRNEANGTYRVESRPGDESYNAAVAWKVTEGAI</sequence>
<evidence type="ECO:0000313" key="1">
    <source>
        <dbReference type="EMBL" id="PQO39375.1"/>
    </source>
</evidence>
<reference evidence="1 2" key="1">
    <citation type="submission" date="2018-02" db="EMBL/GenBank/DDBJ databases">
        <title>Comparative genomes isolates from brazilian mangrove.</title>
        <authorList>
            <person name="Araujo J.E."/>
            <person name="Taketani R.G."/>
            <person name="Silva M.C.P."/>
            <person name="Loureco M.V."/>
            <person name="Andreote F.D."/>
        </authorList>
    </citation>
    <scope>NUCLEOTIDE SEQUENCE [LARGE SCALE GENOMIC DNA]</scope>
    <source>
        <strain evidence="1 2">HEX-2 MGV</strain>
    </source>
</reference>
<dbReference type="AlphaFoldDB" id="A0A2S8G4K3"/>
<organism evidence="1 2">
    <name type="scientific">Blastopirellula marina</name>
    <dbReference type="NCBI Taxonomy" id="124"/>
    <lineage>
        <taxon>Bacteria</taxon>
        <taxon>Pseudomonadati</taxon>
        <taxon>Planctomycetota</taxon>
        <taxon>Planctomycetia</taxon>
        <taxon>Pirellulales</taxon>
        <taxon>Pirellulaceae</taxon>
        <taxon>Blastopirellula</taxon>
    </lineage>
</organism>
<accession>A0A2S8G4K3</accession>
<proteinExistence type="predicted"/>
<dbReference type="RefSeq" id="WP_105350812.1">
    <property type="nucleotide sequence ID" value="NZ_PUIA01000016.1"/>
</dbReference>
<comment type="caution">
    <text evidence="1">The sequence shown here is derived from an EMBL/GenBank/DDBJ whole genome shotgun (WGS) entry which is preliminary data.</text>
</comment>
<evidence type="ECO:0000313" key="2">
    <source>
        <dbReference type="Proteomes" id="UP000240009"/>
    </source>
</evidence>
<dbReference type="EMBL" id="PUIA01000016">
    <property type="protein sequence ID" value="PQO39375.1"/>
    <property type="molecule type" value="Genomic_DNA"/>
</dbReference>
<dbReference type="Proteomes" id="UP000240009">
    <property type="component" value="Unassembled WGS sequence"/>
</dbReference>
<protein>
    <submittedName>
        <fullName evidence="1">Uncharacterized protein</fullName>
    </submittedName>
</protein>